<keyword evidence="2" id="KW-1185">Reference proteome</keyword>
<proteinExistence type="predicted"/>
<protein>
    <submittedName>
        <fullName evidence="1">Uncharacterized protein</fullName>
    </submittedName>
</protein>
<dbReference type="Proteomes" id="UP001138757">
    <property type="component" value="Unassembled WGS sequence"/>
</dbReference>
<dbReference type="RefSeq" id="WP_214622947.1">
    <property type="nucleotide sequence ID" value="NZ_JAHGAW010000005.1"/>
</dbReference>
<evidence type="ECO:0000313" key="1">
    <source>
        <dbReference type="EMBL" id="MBT2187212.1"/>
    </source>
</evidence>
<organism evidence="1 2">
    <name type="scientific">Sphingobium nicotianae</name>
    <dbReference type="NCBI Taxonomy" id="2782607"/>
    <lineage>
        <taxon>Bacteria</taxon>
        <taxon>Pseudomonadati</taxon>
        <taxon>Pseudomonadota</taxon>
        <taxon>Alphaproteobacteria</taxon>
        <taxon>Sphingomonadales</taxon>
        <taxon>Sphingomonadaceae</taxon>
        <taxon>Sphingobium</taxon>
    </lineage>
</organism>
<gene>
    <name evidence="1" type="ORF">KK488_09675</name>
</gene>
<evidence type="ECO:0000313" key="2">
    <source>
        <dbReference type="Proteomes" id="UP001138757"/>
    </source>
</evidence>
<sequence>MSIFSVRVIVPDTSHWAKWIDAALSSTSPDHAAAIGLYTAMISAGRIPLLSWHHLEELLAIEDEHWARRRIAYIQALPLVAYPKFSPDGAHPGSVVDVLSSEVAAVLEGARSLEQIRDSARTRLIKTGPGVQAIGSEAWVWDVLRTEFIERRDNAKLIAATKRIPLFDESRTVGEISKGSIRSLNEQAIMFAQLRGQISDHIQNRGDREISDPAAMAGDFMADVLKLAVPEGLTVRRLLEIALTAQGIDVTEIRDDIVLSELNELGVFRQRLEIVADNIGVPFAQLKATIDMRMLPSWQTQRALAKFGQERIRSSGSDVVDGSLAALAPYVAELFVDKRTAEDFKQLGTRAGPVTGLFGRIRRTSRFTDLLRSENDESK</sequence>
<dbReference type="EMBL" id="JAHGAW010000005">
    <property type="protein sequence ID" value="MBT2187212.1"/>
    <property type="molecule type" value="Genomic_DNA"/>
</dbReference>
<name>A0A9X1IR95_9SPHN</name>
<reference evidence="1" key="1">
    <citation type="submission" date="2021-05" db="EMBL/GenBank/DDBJ databases">
        <title>Genome of Sphingobium sp. strain.</title>
        <authorList>
            <person name="Fan R."/>
        </authorList>
    </citation>
    <scope>NUCLEOTIDE SEQUENCE</scope>
    <source>
        <strain evidence="1">H33</strain>
    </source>
</reference>
<dbReference type="AlphaFoldDB" id="A0A9X1IR95"/>
<accession>A0A9X1IR95</accession>
<comment type="caution">
    <text evidence="1">The sequence shown here is derived from an EMBL/GenBank/DDBJ whole genome shotgun (WGS) entry which is preliminary data.</text>
</comment>